<proteinExistence type="inferred from homology"/>
<evidence type="ECO:0000256" key="4">
    <source>
        <dbReference type="ARBA" id="ARBA00023175"/>
    </source>
</evidence>
<dbReference type="GO" id="GO:0005524">
    <property type="term" value="F:ATP binding"/>
    <property type="evidence" value="ECO:0007669"/>
    <property type="project" value="UniProtKB-UniRule"/>
</dbReference>
<dbReference type="Proteomes" id="UP000000311">
    <property type="component" value="Unassembled WGS sequence"/>
</dbReference>
<dbReference type="PROSITE" id="PS51456">
    <property type="entry name" value="MYOSIN_MOTOR"/>
    <property type="match status" value="1"/>
</dbReference>
<protein>
    <submittedName>
        <fullName evidence="9">Myosin-1</fullName>
    </submittedName>
</protein>
<dbReference type="InParanoid" id="E2AJY3"/>
<evidence type="ECO:0000313" key="9">
    <source>
        <dbReference type="EMBL" id="EFN66299.1"/>
    </source>
</evidence>
<feature type="compositionally biased region" description="Low complexity" evidence="7">
    <location>
        <begin position="133"/>
        <end position="142"/>
    </location>
</feature>
<feature type="domain" description="Myosin motor" evidence="8">
    <location>
        <begin position="398"/>
        <end position="965"/>
    </location>
</feature>
<feature type="compositionally biased region" description="Polar residues" evidence="7">
    <location>
        <begin position="42"/>
        <end position="52"/>
    </location>
</feature>
<name>E2AJY3_CAMFO</name>
<keyword evidence="3 6" id="KW-0518">Myosin</keyword>
<dbReference type="PANTHER" id="PTHR13140:SF289">
    <property type="entry name" value="UNCONVENTIONAL MYOSIN-XIX"/>
    <property type="match status" value="1"/>
</dbReference>
<gene>
    <name evidence="9" type="ORF">EAG_13779</name>
</gene>
<dbReference type="InterPro" id="IPR036961">
    <property type="entry name" value="Kinesin_motor_dom_sf"/>
</dbReference>
<dbReference type="InterPro" id="IPR001609">
    <property type="entry name" value="Myosin_head_motor_dom-like"/>
</dbReference>
<dbReference type="GO" id="GO:0016020">
    <property type="term" value="C:membrane"/>
    <property type="evidence" value="ECO:0007669"/>
    <property type="project" value="TreeGrafter"/>
</dbReference>
<dbReference type="Gene3D" id="1.10.10.820">
    <property type="match status" value="1"/>
</dbReference>
<dbReference type="GO" id="GO:0000146">
    <property type="term" value="F:microfilament motor activity"/>
    <property type="evidence" value="ECO:0007669"/>
    <property type="project" value="TreeGrafter"/>
</dbReference>
<dbReference type="STRING" id="104421.E2AJY3"/>
<dbReference type="GO" id="GO:0016459">
    <property type="term" value="C:myosin complex"/>
    <property type="evidence" value="ECO:0007669"/>
    <property type="project" value="UniProtKB-KW"/>
</dbReference>
<evidence type="ECO:0000256" key="6">
    <source>
        <dbReference type="PROSITE-ProRule" id="PRU00782"/>
    </source>
</evidence>
<evidence type="ECO:0000256" key="7">
    <source>
        <dbReference type="SAM" id="MobiDB-lite"/>
    </source>
</evidence>
<dbReference type="EMBL" id="GL440100">
    <property type="protein sequence ID" value="EFN66299.1"/>
    <property type="molecule type" value="Genomic_DNA"/>
</dbReference>
<dbReference type="OrthoDB" id="6108017at2759"/>
<evidence type="ECO:0000259" key="8">
    <source>
        <dbReference type="PROSITE" id="PS51456"/>
    </source>
</evidence>
<feature type="binding site" evidence="6">
    <location>
        <begin position="474"/>
        <end position="481"/>
    </location>
    <ligand>
        <name>ATP</name>
        <dbReference type="ChEBI" id="CHEBI:30616"/>
    </ligand>
</feature>
<dbReference type="GO" id="GO:0005737">
    <property type="term" value="C:cytoplasm"/>
    <property type="evidence" value="ECO:0007669"/>
    <property type="project" value="TreeGrafter"/>
</dbReference>
<feature type="region of interest" description="Disordered" evidence="7">
    <location>
        <begin position="1"/>
        <end position="146"/>
    </location>
</feature>
<organism evidence="10">
    <name type="scientific">Camponotus floridanus</name>
    <name type="common">Florida carpenter ant</name>
    <dbReference type="NCBI Taxonomy" id="104421"/>
    <lineage>
        <taxon>Eukaryota</taxon>
        <taxon>Metazoa</taxon>
        <taxon>Ecdysozoa</taxon>
        <taxon>Arthropoda</taxon>
        <taxon>Hexapoda</taxon>
        <taxon>Insecta</taxon>
        <taxon>Pterygota</taxon>
        <taxon>Neoptera</taxon>
        <taxon>Endopterygota</taxon>
        <taxon>Hymenoptera</taxon>
        <taxon>Apocrita</taxon>
        <taxon>Aculeata</taxon>
        <taxon>Formicoidea</taxon>
        <taxon>Formicidae</taxon>
        <taxon>Formicinae</taxon>
        <taxon>Camponotus</taxon>
    </lineage>
</organism>
<dbReference type="InterPro" id="IPR027417">
    <property type="entry name" value="P-loop_NTPase"/>
</dbReference>
<dbReference type="PRINTS" id="PR00193">
    <property type="entry name" value="MYOSINHEAVY"/>
</dbReference>
<comment type="caution">
    <text evidence="6">Lacks conserved residue(s) required for the propagation of feature annotation.</text>
</comment>
<dbReference type="Gene3D" id="1.20.58.530">
    <property type="match status" value="1"/>
</dbReference>
<dbReference type="AlphaFoldDB" id="E2AJY3"/>
<dbReference type="GO" id="GO:0007015">
    <property type="term" value="P:actin filament organization"/>
    <property type="evidence" value="ECO:0007669"/>
    <property type="project" value="TreeGrafter"/>
</dbReference>
<keyword evidence="10" id="KW-1185">Reference proteome</keyword>
<keyword evidence="5 6" id="KW-0009">Actin-binding</keyword>
<dbReference type="Gene3D" id="1.20.120.720">
    <property type="entry name" value="Myosin VI head, motor domain, U50 subdomain"/>
    <property type="match status" value="1"/>
</dbReference>
<dbReference type="PANTHER" id="PTHR13140">
    <property type="entry name" value="MYOSIN"/>
    <property type="match status" value="1"/>
</dbReference>
<evidence type="ECO:0000256" key="5">
    <source>
        <dbReference type="ARBA" id="ARBA00023203"/>
    </source>
</evidence>
<accession>E2AJY3</accession>
<evidence type="ECO:0000313" key="10">
    <source>
        <dbReference type="Proteomes" id="UP000000311"/>
    </source>
</evidence>
<dbReference type="SUPFAM" id="SSF52540">
    <property type="entry name" value="P-loop containing nucleoside triphosphate hydrolases"/>
    <property type="match status" value="1"/>
</dbReference>
<feature type="region of interest" description="Disordered" evidence="7">
    <location>
        <begin position="364"/>
        <end position="393"/>
    </location>
</feature>
<feature type="compositionally biased region" description="Polar residues" evidence="7">
    <location>
        <begin position="123"/>
        <end position="132"/>
    </location>
</feature>
<dbReference type="GO" id="GO:0051015">
    <property type="term" value="F:actin filament binding"/>
    <property type="evidence" value="ECO:0007669"/>
    <property type="project" value="TreeGrafter"/>
</dbReference>
<keyword evidence="1 6" id="KW-0547">Nucleotide-binding</keyword>
<sequence length="1224" mass="139156">MASPSSESSKGARRRTGLPTRVRVQPSQENGIGGEDGRDDSGLSSESSTPTNGSPPPRQPRATCTGQVSSSSSGGVVGAIAASSAAATRAKNSPGRIGSDRMSRLLRSRSGTESPRSLDNMRNRQISSPMRTSGSVSSSCVDSGDESSLRIDRGTYQYMFQDIVSIKTMLLKLKRVLQEAETLNPFDNPKNGLFCNLNEGSTTDVSTSPGSGGNSIADELTDLRRQVVFLQGQVEDRDRTIQLRDRTIELLELQISKLQGPKNGDAQNCILPTRNNDISCVDTCNAATQTEKTRPVSAGPSLLQSLPQDGVMGPLVSWSDSSDRQRFSMLSELNSAGSHRKPTERLPHTLRLRQEQTPIRRVNAHARRHSSETLVSGSFTKSKDTAKSPCDSNDAEQRDVKIYTWIDTLLLAINPNGEVSTDDIYDLSRANNLYDNVRITCKEVAPHIFAVAARARYRIVQGLGKPSQVIVLNGETGTGKTFNAWKALEFLTTRNASTDKHRGRDAACCEIVQKITNACRLISAFTVASTGKNETSSRHVELMWLQYKMGNICGAMVSSYLLERNRVTMGHYNFQIFSQMMAALTDIEFADTRLSSDAVYFMSSDLDSSKGQQLRDDFQDTLKAMDMLCFTEDQKKDIFQILSLLIHMSNIQFTQEEDHCRIDTDDQQSKEALENTCKLAGLQKEDITEFLTSTLINPQNSWGRHITCRRNLNTKNTCRYRLHSIIRHLYDLLFHWLINSINRILSVRLFTERLGILDIFGFECFDVNGIEQLGVNYVNERLQQYFMEKCVEFRRKILQEEGLIEDIEPSKTVRLFEDSLNTIEKRLFAPLNDVCLSTVRNDSATLIRQVCANDCPKTRRFLKVKNENFVIQHYAGAVKYSINDLLSKNTDKIPDEITITFGASKNTFLYYLINKTKLHHENGKAKKPTMLSKLRYNVDLLIQELNKCDAHYVRCIKLRRLDNHEWDRNELLRQLSTDILDVLPLARCKYPVHFTYKKFSKRYHCKRNNRRQNIKENTTYRMATIKDELIEKPQVKCISIGIHMYAETYRRQNTRNTACDDQAVDIQDKSIKKNQLEIKCNVPLIDYSFITKPQFIPPNISYNKTEYIIHWLENVSKAMNIKNSGFLISKQSSISYNQLDIESQDARHICSNNNRFHMENRHKNNFEDCNKKEDVYVIWNGTSTLFYKKGILSRRRLAKVNVGIGIMKEIIKKLKKHYYFTATS</sequence>
<evidence type="ECO:0000256" key="2">
    <source>
        <dbReference type="ARBA" id="ARBA00022840"/>
    </source>
</evidence>
<evidence type="ECO:0000256" key="1">
    <source>
        <dbReference type="ARBA" id="ARBA00022741"/>
    </source>
</evidence>
<dbReference type="CDD" id="cd00124">
    <property type="entry name" value="MYSc"/>
    <property type="match status" value="1"/>
</dbReference>
<keyword evidence="2 6" id="KW-0067">ATP-binding</keyword>
<dbReference type="Pfam" id="PF00063">
    <property type="entry name" value="Myosin_head"/>
    <property type="match status" value="1"/>
</dbReference>
<feature type="compositionally biased region" description="Low complexity" evidence="7">
    <location>
        <begin position="68"/>
        <end position="87"/>
    </location>
</feature>
<reference evidence="9 10" key="1">
    <citation type="journal article" date="2010" name="Science">
        <title>Genomic comparison of the ants Camponotus floridanus and Harpegnathos saltator.</title>
        <authorList>
            <person name="Bonasio R."/>
            <person name="Zhang G."/>
            <person name="Ye C."/>
            <person name="Mutti N.S."/>
            <person name="Fang X."/>
            <person name="Qin N."/>
            <person name="Donahue G."/>
            <person name="Yang P."/>
            <person name="Li Q."/>
            <person name="Li C."/>
            <person name="Zhang P."/>
            <person name="Huang Z."/>
            <person name="Berger S.L."/>
            <person name="Reinberg D."/>
            <person name="Wang J."/>
            <person name="Liebig J."/>
        </authorList>
    </citation>
    <scope>NUCLEOTIDE SEQUENCE [LARGE SCALE GENOMIC DNA]</scope>
    <source>
        <strain evidence="10">C129</strain>
    </source>
</reference>
<evidence type="ECO:0000256" key="3">
    <source>
        <dbReference type="ARBA" id="ARBA00023123"/>
    </source>
</evidence>
<keyword evidence="4 6" id="KW-0505">Motor protein</keyword>
<dbReference type="Gene3D" id="3.40.850.10">
    <property type="entry name" value="Kinesin motor domain"/>
    <property type="match status" value="1"/>
</dbReference>
<dbReference type="SMART" id="SM00242">
    <property type="entry name" value="MYSc"/>
    <property type="match status" value="1"/>
</dbReference>
<comment type="similarity">
    <text evidence="6">Belongs to the TRAFAC class myosin-kinesin ATPase superfamily. Myosin family.</text>
</comment>